<evidence type="ECO:0000256" key="6">
    <source>
        <dbReference type="ARBA" id="ARBA00022989"/>
    </source>
</evidence>
<evidence type="ECO:0000256" key="2">
    <source>
        <dbReference type="ARBA" id="ARBA00022448"/>
    </source>
</evidence>
<feature type="transmembrane region" description="Helical" evidence="11">
    <location>
        <begin position="181"/>
        <end position="204"/>
    </location>
</feature>
<dbReference type="PANTHER" id="PTHR12428">
    <property type="entry name" value="OXA1"/>
    <property type="match status" value="1"/>
</dbReference>
<feature type="coiled-coil region" evidence="10">
    <location>
        <begin position="55"/>
        <end position="82"/>
    </location>
</feature>
<comment type="caution">
    <text evidence="13">The sequence shown here is derived from an EMBL/GenBank/DDBJ whole genome shotgun (WGS) entry which is preliminary data.</text>
</comment>
<dbReference type="Proteomes" id="UP001516588">
    <property type="component" value="Unassembled WGS sequence"/>
</dbReference>
<feature type="transmembrane region" description="Helical" evidence="11">
    <location>
        <begin position="26"/>
        <end position="46"/>
    </location>
</feature>
<dbReference type="NCBIfam" id="TIGR03592">
    <property type="entry name" value="yidC_oxa1_cterm"/>
    <property type="match status" value="1"/>
</dbReference>
<evidence type="ECO:0000313" key="13">
    <source>
        <dbReference type="EMBL" id="MBE5035549.1"/>
    </source>
</evidence>
<name>A0ABR9QXF0_9FIRM</name>
<dbReference type="RefSeq" id="WP_226385198.1">
    <property type="nucleotide sequence ID" value="NZ_JADCKA010000006.1"/>
</dbReference>
<evidence type="ECO:0000256" key="1">
    <source>
        <dbReference type="ARBA" id="ARBA00004651"/>
    </source>
</evidence>
<keyword evidence="14" id="KW-1185">Reference proteome</keyword>
<keyword evidence="10" id="KW-0175">Coiled coil</keyword>
<sequence>MNTFTGIFAKPLAFLLEGIYNIVGNYGISLIIITVIVKVCLYPLYLKQMKSMAVSSDMQRKMKQLQQKYANDKETLNIKMAELYKEEGFNPASGCLPMLIQLPIIFALFALLRNPIAYVSDTDMLFAVHESFLWINDLSQVDSWILPIVAGVSTFIAFSISMSNNTSGPNEMKGMMKIMKYAYPILIFLMGRTFPAGLALYWSFGQFMQIFFNIHMRSVRKKIIAEKEAKSKGGKK</sequence>
<dbReference type="PRINTS" id="PR01900">
    <property type="entry name" value="YIDCPROTEIN"/>
</dbReference>
<feature type="transmembrane region" description="Helical" evidence="11">
    <location>
        <begin position="144"/>
        <end position="160"/>
    </location>
</feature>
<proteinExistence type="inferred from homology"/>
<keyword evidence="2" id="KW-0813">Transport</keyword>
<dbReference type="InterPro" id="IPR047196">
    <property type="entry name" value="YidC_ALB_C"/>
</dbReference>
<evidence type="ECO:0000256" key="3">
    <source>
        <dbReference type="ARBA" id="ARBA00022475"/>
    </source>
</evidence>
<keyword evidence="4 9" id="KW-0812">Transmembrane</keyword>
<evidence type="ECO:0000256" key="9">
    <source>
        <dbReference type="RuleBase" id="RU003945"/>
    </source>
</evidence>
<evidence type="ECO:0000256" key="11">
    <source>
        <dbReference type="SAM" id="Phobius"/>
    </source>
</evidence>
<organism evidence="13 14">
    <name type="scientific">Gallibacter intestinalis</name>
    <dbReference type="NCBI Taxonomy" id="2779356"/>
    <lineage>
        <taxon>Bacteria</taxon>
        <taxon>Bacillati</taxon>
        <taxon>Bacillota</taxon>
        <taxon>Clostridia</taxon>
        <taxon>Eubacteriales</taxon>
        <taxon>Eubacteriaceae</taxon>
        <taxon>Gallibacter</taxon>
    </lineage>
</organism>
<evidence type="ECO:0000256" key="7">
    <source>
        <dbReference type="ARBA" id="ARBA00023136"/>
    </source>
</evidence>
<evidence type="ECO:0000256" key="8">
    <source>
        <dbReference type="ARBA" id="ARBA00023186"/>
    </source>
</evidence>
<dbReference type="EMBL" id="JADCKA010000006">
    <property type="protein sequence ID" value="MBE5035549.1"/>
    <property type="molecule type" value="Genomic_DNA"/>
</dbReference>
<evidence type="ECO:0000256" key="5">
    <source>
        <dbReference type="ARBA" id="ARBA00022927"/>
    </source>
</evidence>
<comment type="subcellular location">
    <subcellularLocation>
        <location evidence="1">Cell membrane</location>
        <topology evidence="1">Multi-pass membrane protein</topology>
    </subcellularLocation>
    <subcellularLocation>
        <location evidence="9">Membrane</location>
        <topology evidence="9">Multi-pass membrane protein</topology>
    </subcellularLocation>
</comment>
<evidence type="ECO:0000256" key="10">
    <source>
        <dbReference type="SAM" id="Coils"/>
    </source>
</evidence>
<protein>
    <submittedName>
        <fullName evidence="13">Membrane protein insertase YidC</fullName>
    </submittedName>
</protein>
<evidence type="ECO:0000313" key="14">
    <source>
        <dbReference type="Proteomes" id="UP001516588"/>
    </source>
</evidence>
<dbReference type="Pfam" id="PF02096">
    <property type="entry name" value="60KD_IMP"/>
    <property type="match status" value="1"/>
</dbReference>
<dbReference type="InterPro" id="IPR028055">
    <property type="entry name" value="YidC/Oxa/ALB_C"/>
</dbReference>
<gene>
    <name evidence="13" type="ORF">INF20_04540</name>
</gene>
<feature type="transmembrane region" description="Helical" evidence="11">
    <location>
        <begin position="89"/>
        <end position="112"/>
    </location>
</feature>
<evidence type="ECO:0000259" key="12">
    <source>
        <dbReference type="Pfam" id="PF02096"/>
    </source>
</evidence>
<keyword evidence="8" id="KW-0143">Chaperone</keyword>
<dbReference type="PANTHER" id="PTHR12428:SF65">
    <property type="entry name" value="CYTOCHROME C OXIDASE ASSEMBLY PROTEIN COX18, MITOCHONDRIAL"/>
    <property type="match status" value="1"/>
</dbReference>
<evidence type="ECO:0000256" key="4">
    <source>
        <dbReference type="ARBA" id="ARBA00022692"/>
    </source>
</evidence>
<reference evidence="13 14" key="1">
    <citation type="submission" date="2020-10" db="EMBL/GenBank/DDBJ databases">
        <title>ChiBAC.</title>
        <authorList>
            <person name="Zenner C."/>
            <person name="Hitch T.C.A."/>
            <person name="Clavel T."/>
        </authorList>
    </citation>
    <scope>NUCLEOTIDE SEQUENCE [LARGE SCALE GENOMIC DNA]</scope>
    <source>
        <strain evidence="13 14">DSM 108706</strain>
    </source>
</reference>
<keyword evidence="5" id="KW-0653">Protein transport</keyword>
<dbReference type="InterPro" id="IPR001708">
    <property type="entry name" value="YidC/ALB3/OXA1/COX18"/>
</dbReference>
<keyword evidence="3" id="KW-1003">Cell membrane</keyword>
<dbReference type="CDD" id="cd20070">
    <property type="entry name" value="5TM_YidC_Alb3"/>
    <property type="match status" value="1"/>
</dbReference>
<accession>A0ABR9QXF0</accession>
<comment type="similarity">
    <text evidence="9">Belongs to the OXA1/ALB3/YidC family.</text>
</comment>
<keyword evidence="7 11" id="KW-0472">Membrane</keyword>
<feature type="domain" description="Membrane insertase YidC/Oxa/ALB C-terminal" evidence="12">
    <location>
        <begin position="26"/>
        <end position="216"/>
    </location>
</feature>
<keyword evidence="6 11" id="KW-1133">Transmembrane helix</keyword>